<reference evidence="2" key="2">
    <citation type="submission" date="2010-01" db="EMBL/GenBank/DDBJ databases">
        <title>The complete genome of Conexibacter woesei DSM 14684.</title>
        <authorList>
            <consortium name="US DOE Joint Genome Institute (JGI-PGF)"/>
            <person name="Lucas S."/>
            <person name="Copeland A."/>
            <person name="Lapidus A."/>
            <person name="Glavina del Rio T."/>
            <person name="Dalin E."/>
            <person name="Tice H."/>
            <person name="Bruce D."/>
            <person name="Goodwin L."/>
            <person name="Pitluck S."/>
            <person name="Kyrpides N."/>
            <person name="Mavromatis K."/>
            <person name="Ivanova N."/>
            <person name="Mikhailova N."/>
            <person name="Chertkov O."/>
            <person name="Brettin T."/>
            <person name="Detter J.C."/>
            <person name="Han C."/>
            <person name="Larimer F."/>
            <person name="Land M."/>
            <person name="Hauser L."/>
            <person name="Markowitz V."/>
            <person name="Cheng J.-F."/>
            <person name="Hugenholtz P."/>
            <person name="Woyke T."/>
            <person name="Wu D."/>
            <person name="Pukall R."/>
            <person name="Steenblock K."/>
            <person name="Schneider S."/>
            <person name="Klenk H.-P."/>
            <person name="Eisen J.A."/>
        </authorList>
    </citation>
    <scope>NUCLEOTIDE SEQUENCE [LARGE SCALE GENOMIC DNA]</scope>
    <source>
        <strain evidence="2">DSM 14684 / CIP 108061 / JCM 11494 / NBRC 100937 / ID131577</strain>
    </source>
</reference>
<evidence type="ECO:0000313" key="1">
    <source>
        <dbReference type="EMBL" id="ADB52201.1"/>
    </source>
</evidence>
<keyword evidence="2" id="KW-1185">Reference proteome</keyword>
<accession>D3F2D5</accession>
<reference evidence="1 2" key="1">
    <citation type="journal article" date="2010" name="Stand. Genomic Sci.">
        <title>Complete genome sequence of Conexibacter woesei type strain (ID131577).</title>
        <authorList>
            <person name="Pukall R."/>
            <person name="Lapidus A."/>
            <person name="Glavina Del Rio T."/>
            <person name="Copeland A."/>
            <person name="Tice H."/>
            <person name="Cheng J.-F."/>
            <person name="Lucas S."/>
            <person name="Chen F."/>
            <person name="Nolan M."/>
            <person name="Bruce D."/>
            <person name="Goodwin L."/>
            <person name="Pitluck S."/>
            <person name="Mavromatis K."/>
            <person name="Ivanova N."/>
            <person name="Ovchinnikova G."/>
            <person name="Pati A."/>
            <person name="Chen A."/>
            <person name="Palaniappan K."/>
            <person name="Land M."/>
            <person name="Hauser L."/>
            <person name="Chang Y.-J."/>
            <person name="Jeffries C.D."/>
            <person name="Chain P."/>
            <person name="Meincke L."/>
            <person name="Sims D."/>
            <person name="Brettin T."/>
            <person name="Detter J.C."/>
            <person name="Rohde M."/>
            <person name="Goeker M."/>
            <person name="Bristow J."/>
            <person name="Eisen J.A."/>
            <person name="Markowitz V."/>
            <person name="Kyrpides N.C."/>
            <person name="Klenk H.-P."/>
            <person name="Hugenholtz P."/>
        </authorList>
    </citation>
    <scope>NUCLEOTIDE SEQUENCE [LARGE SCALE GENOMIC DNA]</scope>
    <source>
        <strain evidence="2">DSM 14684 / CIP 108061 / JCM 11494 / NBRC 100937 / ID131577</strain>
    </source>
</reference>
<dbReference type="Pfam" id="PF14375">
    <property type="entry name" value="Cys_rich_CWC"/>
    <property type="match status" value="1"/>
</dbReference>
<sequence>MAEMELREQSCEACGARFGCGADAGHCWCGEVALDPATLARLRGLYDSCLCPACLQALAARSIAQLAAPRQPASIAVIRASPRGESR</sequence>
<gene>
    <name evidence="1" type="ordered locus">Cwoe_3784</name>
</gene>
<protein>
    <recommendedName>
        <fullName evidence="3">Cysteine-rich CWC</fullName>
    </recommendedName>
</protein>
<dbReference type="InterPro" id="IPR032720">
    <property type="entry name" value="Cys_rich_CWC"/>
</dbReference>
<dbReference type="KEGG" id="cwo:Cwoe_3784"/>
<evidence type="ECO:0008006" key="3">
    <source>
        <dbReference type="Google" id="ProtNLM"/>
    </source>
</evidence>
<dbReference type="EMBL" id="CP001854">
    <property type="protein sequence ID" value="ADB52201.1"/>
    <property type="molecule type" value="Genomic_DNA"/>
</dbReference>
<dbReference type="AlphaFoldDB" id="D3F2D5"/>
<name>D3F2D5_CONWI</name>
<organism evidence="1 2">
    <name type="scientific">Conexibacter woesei (strain DSM 14684 / CCUG 47730 / CIP 108061 / JCM 11494 / NBRC 100937 / ID131577)</name>
    <dbReference type="NCBI Taxonomy" id="469383"/>
    <lineage>
        <taxon>Bacteria</taxon>
        <taxon>Bacillati</taxon>
        <taxon>Actinomycetota</taxon>
        <taxon>Thermoleophilia</taxon>
        <taxon>Solirubrobacterales</taxon>
        <taxon>Conexibacteraceae</taxon>
        <taxon>Conexibacter</taxon>
    </lineage>
</organism>
<proteinExistence type="predicted"/>
<evidence type="ECO:0000313" key="2">
    <source>
        <dbReference type="Proteomes" id="UP000008229"/>
    </source>
</evidence>
<dbReference type="OrthoDB" id="7276039at2"/>
<dbReference type="Proteomes" id="UP000008229">
    <property type="component" value="Chromosome"/>
</dbReference>
<dbReference type="HOGENOM" id="CLU_2551709_0_0_11"/>